<dbReference type="EMBL" id="JANBOJ010000061">
    <property type="protein sequence ID" value="KAJ1723562.1"/>
    <property type="molecule type" value="Genomic_DNA"/>
</dbReference>
<accession>A0A9W7Y2W8</accession>
<dbReference type="GO" id="GO:0000149">
    <property type="term" value="F:SNARE binding"/>
    <property type="evidence" value="ECO:0007669"/>
    <property type="project" value="TreeGrafter"/>
</dbReference>
<dbReference type="Pfam" id="PF14712">
    <property type="entry name" value="Snapin_Pallidin"/>
    <property type="match status" value="1"/>
</dbReference>
<dbReference type="AlphaFoldDB" id="A0A9W7Y2W8"/>
<dbReference type="PANTHER" id="PTHR31305:SF2">
    <property type="entry name" value="SNARE-ASSOCIATED PROTEIN SNAPIN"/>
    <property type="match status" value="1"/>
</dbReference>
<dbReference type="InterPro" id="IPR017246">
    <property type="entry name" value="Snapin"/>
</dbReference>
<dbReference type="Proteomes" id="UP001149813">
    <property type="component" value="Unassembled WGS sequence"/>
</dbReference>
<sequence>METPSGSDISPGTVAPTDLSPSAASMLRVLLPALTRLDDTLESVNSKQAELTQVLTRLTTELDQFSDLVAPPSHGSTSQHLHNSRTRLSNINVTLKRVRTRLDNISLLAQAKLNK</sequence>
<evidence type="ECO:0000256" key="3">
    <source>
        <dbReference type="ARBA" id="ARBA00033330"/>
    </source>
</evidence>
<keyword evidence="6" id="KW-1185">Reference proteome</keyword>
<gene>
    <name evidence="5" type="ORF">LPJ53_002085</name>
</gene>
<dbReference type="PANTHER" id="PTHR31305">
    <property type="entry name" value="SNARE-ASSOCIATED PROTEIN SNAPIN"/>
    <property type="match status" value="1"/>
</dbReference>
<evidence type="ECO:0000256" key="2">
    <source>
        <dbReference type="ARBA" id="ARBA00023054"/>
    </source>
</evidence>
<comment type="similarity">
    <text evidence="1">Belongs to the SNAPIN family.</text>
</comment>
<evidence type="ECO:0000313" key="5">
    <source>
        <dbReference type="EMBL" id="KAJ1723562.1"/>
    </source>
</evidence>
<evidence type="ECO:0000313" key="6">
    <source>
        <dbReference type="Proteomes" id="UP001149813"/>
    </source>
</evidence>
<reference evidence="5" key="1">
    <citation type="submission" date="2022-07" db="EMBL/GenBank/DDBJ databases">
        <title>Phylogenomic reconstructions and comparative analyses of Kickxellomycotina fungi.</title>
        <authorList>
            <person name="Reynolds N.K."/>
            <person name="Stajich J.E."/>
            <person name="Barry K."/>
            <person name="Grigoriev I.V."/>
            <person name="Crous P."/>
            <person name="Smith M.E."/>
        </authorList>
    </citation>
    <scope>NUCLEOTIDE SEQUENCE</scope>
    <source>
        <strain evidence="5">NBRC 32514</strain>
    </source>
</reference>
<dbReference type="GO" id="GO:0031083">
    <property type="term" value="C:BLOC-1 complex"/>
    <property type="evidence" value="ECO:0007669"/>
    <property type="project" value="InterPro"/>
</dbReference>
<comment type="caution">
    <text evidence="5">The sequence shown here is derived from an EMBL/GenBank/DDBJ whole genome shotgun (WGS) entry which is preliminary data.</text>
</comment>
<proteinExistence type="inferred from homology"/>
<dbReference type="GO" id="GO:0006886">
    <property type="term" value="P:intracellular protein transport"/>
    <property type="evidence" value="ECO:0007669"/>
    <property type="project" value="InterPro"/>
</dbReference>
<dbReference type="OrthoDB" id="5399166at2759"/>
<name>A0A9W7Y2W8_9FUNG</name>
<protein>
    <recommendedName>
        <fullName evidence="3">Biogenesis of lysosome-related organelles complex 1 subunit 7</fullName>
    </recommendedName>
</protein>
<dbReference type="InterPro" id="IPR028119">
    <property type="entry name" value="Snapin/Pallidin/Snn1"/>
</dbReference>
<organism evidence="5 6">
    <name type="scientific">Coemansia erecta</name>
    <dbReference type="NCBI Taxonomy" id="147472"/>
    <lineage>
        <taxon>Eukaryota</taxon>
        <taxon>Fungi</taxon>
        <taxon>Fungi incertae sedis</taxon>
        <taxon>Zoopagomycota</taxon>
        <taxon>Kickxellomycotina</taxon>
        <taxon>Kickxellomycetes</taxon>
        <taxon>Kickxellales</taxon>
        <taxon>Kickxellaceae</taxon>
        <taxon>Coemansia</taxon>
    </lineage>
</organism>
<feature type="compositionally biased region" description="Polar residues" evidence="4">
    <location>
        <begin position="1"/>
        <end position="10"/>
    </location>
</feature>
<dbReference type="GO" id="GO:0032418">
    <property type="term" value="P:lysosome localization"/>
    <property type="evidence" value="ECO:0007669"/>
    <property type="project" value="TreeGrafter"/>
</dbReference>
<dbReference type="GO" id="GO:0099078">
    <property type="term" value="C:BORC complex"/>
    <property type="evidence" value="ECO:0007669"/>
    <property type="project" value="TreeGrafter"/>
</dbReference>
<feature type="region of interest" description="Disordered" evidence="4">
    <location>
        <begin position="1"/>
        <end position="21"/>
    </location>
</feature>
<keyword evidence="2" id="KW-0175">Coiled coil</keyword>
<evidence type="ECO:0000256" key="4">
    <source>
        <dbReference type="SAM" id="MobiDB-lite"/>
    </source>
</evidence>
<evidence type="ECO:0000256" key="1">
    <source>
        <dbReference type="ARBA" id="ARBA00006111"/>
    </source>
</evidence>